<evidence type="ECO:0000313" key="2">
    <source>
        <dbReference type="EMBL" id="NLQ19074.1"/>
    </source>
</evidence>
<dbReference type="AlphaFoldDB" id="A0A847RDE8"/>
<keyword evidence="2" id="KW-0449">Lipoprotein</keyword>
<name>A0A847RDE8_9GAMM</name>
<dbReference type="SUPFAM" id="SSF159270">
    <property type="entry name" value="YmcC-like"/>
    <property type="match status" value="1"/>
</dbReference>
<dbReference type="Proteomes" id="UP000586067">
    <property type="component" value="Unassembled WGS sequence"/>
</dbReference>
<protein>
    <submittedName>
        <fullName evidence="2">YjbF family lipoprotein</fullName>
    </submittedName>
</protein>
<proteinExistence type="predicted"/>
<feature type="compositionally biased region" description="Low complexity" evidence="1">
    <location>
        <begin position="264"/>
        <end position="281"/>
    </location>
</feature>
<dbReference type="EMBL" id="JABAEK010000027">
    <property type="protein sequence ID" value="NLQ19074.1"/>
    <property type="molecule type" value="Genomic_DNA"/>
</dbReference>
<dbReference type="Gene3D" id="2.40.360.10">
    <property type="entry name" value="YmcC-like"/>
    <property type="match status" value="1"/>
</dbReference>
<organism evidence="2 3">
    <name type="scientific">Marinomonas profundi</name>
    <dbReference type="NCBI Taxonomy" id="2726122"/>
    <lineage>
        <taxon>Bacteria</taxon>
        <taxon>Pseudomonadati</taxon>
        <taxon>Pseudomonadota</taxon>
        <taxon>Gammaproteobacteria</taxon>
        <taxon>Oceanospirillales</taxon>
        <taxon>Oceanospirillaceae</taxon>
        <taxon>Marinomonas</taxon>
    </lineage>
</organism>
<feature type="region of interest" description="Disordered" evidence="1">
    <location>
        <begin position="264"/>
        <end position="287"/>
    </location>
</feature>
<evidence type="ECO:0000313" key="3">
    <source>
        <dbReference type="Proteomes" id="UP000586067"/>
    </source>
</evidence>
<reference evidence="2 3" key="1">
    <citation type="submission" date="2020-04" db="EMBL/GenBank/DDBJ databases">
        <title>Marinomonas sp. M1K-6 isolated from the deep seawater of the Mariana Trench.</title>
        <authorList>
            <person name="Li Y."/>
        </authorList>
    </citation>
    <scope>NUCLEOTIDE SEQUENCE [LARGE SCALE GENOMIC DNA]</scope>
    <source>
        <strain evidence="2 3">M1K-6</strain>
    </source>
</reference>
<dbReference type="InterPro" id="IPR023373">
    <property type="entry name" value="YmcC_sf"/>
</dbReference>
<dbReference type="PROSITE" id="PS51257">
    <property type="entry name" value="PROKAR_LIPOPROTEIN"/>
    <property type="match status" value="1"/>
</dbReference>
<dbReference type="Pfam" id="PF11102">
    <property type="entry name" value="YjbF"/>
    <property type="match status" value="1"/>
</dbReference>
<evidence type="ECO:0000256" key="1">
    <source>
        <dbReference type="SAM" id="MobiDB-lite"/>
    </source>
</evidence>
<dbReference type="RefSeq" id="WP_168827448.1">
    <property type="nucleotide sequence ID" value="NZ_CP073013.1"/>
</dbReference>
<accession>A0A847RDE8</accession>
<comment type="caution">
    <text evidence="2">The sequence shown here is derived from an EMBL/GenBank/DDBJ whole genome shotgun (WGS) entry which is preliminary data.</text>
</comment>
<gene>
    <name evidence="2" type="ORF">HGG82_15840</name>
</gene>
<keyword evidence="3" id="KW-1185">Reference proteome</keyword>
<dbReference type="InterPro" id="IPR021308">
    <property type="entry name" value="GfcB"/>
</dbReference>
<sequence length="287" mass="31492">MRSFRYYLYSPFFIFLLALTGCSSNFKSSIDSAKAVIGLNQAITPDYIASLPYASVLVTVNNTRPLLLILTFADYNPATQAYRLTWLTKDIGSIVTENGRIIHTVGFITDNLEALASTNAAITHNAITNHVSNGASANTFVSGLPKLGSTTSWIARYDWSPGYRYGFTAQVASRSLGMDTVTTDLWRQDAEQISETVTFDDLDAQFTNLFWLTPATETVKPFVVKSIQYLGPNMDKVEMLMVKPFIEPLTSTIEAKTIEKGAVETLPPETKTAETKTPANTGKGSPL</sequence>